<accession>A0ABN9WL72</accession>
<keyword evidence="3" id="KW-1185">Reference proteome</keyword>
<dbReference type="EMBL" id="CAUYUJ010018926">
    <property type="protein sequence ID" value="CAK0887327.1"/>
    <property type="molecule type" value="Genomic_DNA"/>
</dbReference>
<reference evidence="2" key="1">
    <citation type="submission" date="2023-10" db="EMBL/GenBank/DDBJ databases">
        <authorList>
            <person name="Chen Y."/>
            <person name="Shah S."/>
            <person name="Dougan E. K."/>
            <person name="Thang M."/>
            <person name="Chan C."/>
        </authorList>
    </citation>
    <scope>NUCLEOTIDE SEQUENCE [LARGE SCALE GENOMIC DNA]</scope>
</reference>
<proteinExistence type="predicted"/>
<evidence type="ECO:0000256" key="1">
    <source>
        <dbReference type="SAM" id="MobiDB-lite"/>
    </source>
</evidence>
<name>A0ABN9WL72_9DINO</name>
<dbReference type="Proteomes" id="UP001189429">
    <property type="component" value="Unassembled WGS sequence"/>
</dbReference>
<sequence length="291" mass="32365">MASPLVRQIHMFLLLHRLGTSPPRYLYLTDGGPLEDLGVVQLLRRRRRWILSVDCGDDPACELLDLRNAIELARRERTCSFFDVEDPRRDLEVVLDEYAQGREPFLHLGVLYPAVPGGRSEEEGEIFHVRMRLLEQPGEEKTVQPEVSREEVMQTAARPCHAVPRASRRADRDAPLVQPAMMEPIELERSVSRGARCCAREAWELPRSQLGGACCECCHGWVRGGFPHTHTANQFFTPLMWANFCRLGRELCEPAVQALSARQHAAPQRAAPGAAAAGRAPPGAAAGSPLP</sequence>
<feature type="region of interest" description="Disordered" evidence="1">
    <location>
        <begin position="266"/>
        <end position="291"/>
    </location>
</feature>
<gene>
    <name evidence="2" type="ORF">PCOR1329_LOCUS68423</name>
</gene>
<evidence type="ECO:0000313" key="3">
    <source>
        <dbReference type="Proteomes" id="UP001189429"/>
    </source>
</evidence>
<evidence type="ECO:0000313" key="2">
    <source>
        <dbReference type="EMBL" id="CAK0887327.1"/>
    </source>
</evidence>
<protein>
    <submittedName>
        <fullName evidence="2">Uncharacterized protein</fullName>
    </submittedName>
</protein>
<organism evidence="2 3">
    <name type="scientific">Prorocentrum cordatum</name>
    <dbReference type="NCBI Taxonomy" id="2364126"/>
    <lineage>
        <taxon>Eukaryota</taxon>
        <taxon>Sar</taxon>
        <taxon>Alveolata</taxon>
        <taxon>Dinophyceae</taxon>
        <taxon>Prorocentrales</taxon>
        <taxon>Prorocentraceae</taxon>
        <taxon>Prorocentrum</taxon>
    </lineage>
</organism>
<comment type="caution">
    <text evidence="2">The sequence shown here is derived from an EMBL/GenBank/DDBJ whole genome shotgun (WGS) entry which is preliminary data.</text>
</comment>